<dbReference type="Pfam" id="PF13087">
    <property type="entry name" value="AAA_12"/>
    <property type="match status" value="1"/>
</dbReference>
<evidence type="ECO:0000259" key="1">
    <source>
        <dbReference type="Pfam" id="PF13087"/>
    </source>
</evidence>
<reference evidence="2" key="1">
    <citation type="submission" date="2011-06" db="EMBL/GenBank/DDBJ databases">
        <title>The Genome Sequence of Fusarium oxysporum Fo47.</title>
        <authorList>
            <consortium name="The Broad Institute Genome Sequencing Platform"/>
            <person name="Ma L.-J."/>
            <person name="Gale L.R."/>
            <person name="Schwartz D.C."/>
            <person name="Zhou S."/>
            <person name="Corby-Kistler H."/>
            <person name="Young S.K."/>
            <person name="Zeng Q."/>
            <person name="Gargeya S."/>
            <person name="Fitzgerald M."/>
            <person name="Haas B."/>
            <person name="Abouelleil A."/>
            <person name="Alvarado L."/>
            <person name="Arachchi H.M."/>
            <person name="Berlin A."/>
            <person name="Brown A."/>
            <person name="Chapman S.B."/>
            <person name="Chen Z."/>
            <person name="Dunbar C."/>
            <person name="Freedman E."/>
            <person name="Gearin G."/>
            <person name="Gellesch M."/>
            <person name="Goldberg J."/>
            <person name="Griggs A."/>
            <person name="Gujja S."/>
            <person name="Heiman D."/>
            <person name="Howarth C."/>
            <person name="Larson L."/>
            <person name="Lui A."/>
            <person name="MacDonald P.J.P."/>
            <person name="Mehta T."/>
            <person name="Montmayeur A."/>
            <person name="Murphy C."/>
            <person name="Neiman D."/>
            <person name="Pearson M."/>
            <person name="Priest M."/>
            <person name="Roberts A."/>
            <person name="Saif S."/>
            <person name="Shea T."/>
            <person name="Shenoy N."/>
            <person name="Sisk P."/>
            <person name="Stolte C."/>
            <person name="Sykes S."/>
            <person name="Wortman J."/>
            <person name="Nusbaum C."/>
            <person name="Birren B."/>
        </authorList>
    </citation>
    <scope>NUCLEOTIDE SEQUENCE [LARGE SCALE GENOMIC DNA]</scope>
    <source>
        <strain evidence="2">Fo47</strain>
    </source>
</reference>
<dbReference type="InterPro" id="IPR041679">
    <property type="entry name" value="DNA2/NAM7-like_C"/>
</dbReference>
<dbReference type="EMBL" id="JH717898">
    <property type="protein sequence ID" value="EWZ43488.1"/>
    <property type="molecule type" value="Genomic_DNA"/>
</dbReference>
<protein>
    <recommendedName>
        <fullName evidence="1">DNA2/NAM7 helicase-like C-terminal domain-containing protein</fullName>
    </recommendedName>
</protein>
<feature type="domain" description="DNA2/NAM7 helicase-like C-terminal" evidence="1">
    <location>
        <begin position="114"/>
        <end position="304"/>
    </location>
</feature>
<gene>
    <name evidence="2" type="ORF">FOZG_04586</name>
</gene>
<organism evidence="2">
    <name type="scientific">Fusarium oxysporum Fo47</name>
    <dbReference type="NCBI Taxonomy" id="660027"/>
    <lineage>
        <taxon>Eukaryota</taxon>
        <taxon>Fungi</taxon>
        <taxon>Dikarya</taxon>
        <taxon>Ascomycota</taxon>
        <taxon>Pezizomycotina</taxon>
        <taxon>Sordariomycetes</taxon>
        <taxon>Hypocreomycetidae</taxon>
        <taxon>Hypocreales</taxon>
        <taxon>Nectriaceae</taxon>
        <taxon>Fusarium</taxon>
        <taxon>Fusarium oxysporum species complex</taxon>
    </lineage>
</organism>
<name>W9KQL9_FUSOX</name>
<accession>W9KQL9</accession>
<dbReference type="InterPro" id="IPR047187">
    <property type="entry name" value="SF1_C_Upf1"/>
</dbReference>
<dbReference type="CDD" id="cd18808">
    <property type="entry name" value="SF1_C_Upf1"/>
    <property type="match status" value="1"/>
</dbReference>
<dbReference type="Proteomes" id="UP000030766">
    <property type="component" value="Unassembled WGS sequence"/>
</dbReference>
<dbReference type="AlphaFoldDB" id="W9KQL9"/>
<dbReference type="VEuPathDB" id="FungiDB:FOZG_04586"/>
<reference evidence="2" key="2">
    <citation type="submission" date="2012-06" db="EMBL/GenBank/DDBJ databases">
        <title>Annotation of the Genome Sequence of Fusarium oxysporum Fo47.</title>
        <authorList>
            <consortium name="The Broad Institute Genomics Platform"/>
            <person name="Ma L.-J."/>
            <person name="Corby-Kistler H."/>
            <person name="Broz K."/>
            <person name="Gale L.R."/>
            <person name="Jonkers W."/>
            <person name="O'Donnell K."/>
            <person name="Ploetz R."/>
            <person name="Steinberg C."/>
            <person name="Schwartz D.C."/>
            <person name="VanEtten H."/>
            <person name="Zhou S."/>
            <person name="Young S.K."/>
            <person name="Zeng Q."/>
            <person name="Gargeya S."/>
            <person name="Fitzgerald M."/>
            <person name="Abouelleil A."/>
            <person name="Alvarado L."/>
            <person name="Chapman S.B."/>
            <person name="Gainer-Dewar J."/>
            <person name="Goldberg J."/>
            <person name="Griggs A."/>
            <person name="Gujja S."/>
            <person name="Hansen M."/>
            <person name="Howarth C."/>
            <person name="Imamovic A."/>
            <person name="Ireland A."/>
            <person name="Larimer J."/>
            <person name="McCowan C."/>
            <person name="Murphy C."/>
            <person name="Pearson M."/>
            <person name="Poon T.W."/>
            <person name="Priest M."/>
            <person name="Roberts A."/>
            <person name="Saif S."/>
            <person name="Shea T."/>
            <person name="Sykes S."/>
            <person name="Wortman J."/>
            <person name="Nusbaum C."/>
            <person name="Birren B."/>
        </authorList>
    </citation>
    <scope>NUCLEOTIDE SEQUENCE</scope>
    <source>
        <strain evidence="2">Fo47</strain>
    </source>
</reference>
<dbReference type="InterPro" id="IPR045055">
    <property type="entry name" value="DNA2/NAM7-like"/>
</dbReference>
<proteinExistence type="predicted"/>
<dbReference type="SUPFAM" id="SSF52540">
    <property type="entry name" value="P-loop containing nucleoside triphosphate hydrolases"/>
    <property type="match status" value="1"/>
</dbReference>
<dbReference type="PANTHER" id="PTHR10887">
    <property type="entry name" value="DNA2/NAM7 HELICASE FAMILY"/>
    <property type="match status" value="1"/>
</dbReference>
<dbReference type="InterPro" id="IPR027417">
    <property type="entry name" value="P-loop_NTPase"/>
</dbReference>
<dbReference type="HOGENOM" id="CLU_001666_0_4_1"/>
<dbReference type="Gene3D" id="3.40.50.300">
    <property type="entry name" value="P-loop containing nucleotide triphosphate hydrolases"/>
    <property type="match status" value="2"/>
</dbReference>
<sequence>MRRYIQRLQKQQFARKTQPNLVRVSTEVHKVVDDLRKYTCDAMAGQEIHSDYKAMKKATEMAKRSDTFFTTCIGAGIGLIRSNFFDIVTVDEASQQTEPTTADCQSDCLGARFDVSLFERLYTKIKYSKGNGGLRALVLDTQYRMHPKLCEFSSGQFYEERLESGISSSARSPIRSNFSFPPARVTKQRRDPGTVDYEGAIFINCDAKEMPGQTGPEPESPSHSIVVLTPYTPQAEVLKRMLSSISYRIEVSSIDGFQGREADVIVFVTVRCKEHREIGFLKDMRRMNVALTRARSALIVVGSRVTLTEGTADEESASMWRRLLGSLTEVKLEVPVKGLSQEGLILRVLLYPYTEQA</sequence>
<dbReference type="PANTHER" id="PTHR10887:SF495">
    <property type="entry name" value="HELICASE SENATAXIN ISOFORM X1-RELATED"/>
    <property type="match status" value="1"/>
</dbReference>
<evidence type="ECO:0000313" key="2">
    <source>
        <dbReference type="EMBL" id="EWZ43488.1"/>
    </source>
</evidence>